<dbReference type="NCBIfam" id="NF045579">
    <property type="entry name" value="rhamnoside_JR"/>
    <property type="match status" value="1"/>
</dbReference>
<dbReference type="PANTHER" id="PTHR36848:SF2">
    <property type="entry name" value="SECRETED PROTEIN"/>
    <property type="match status" value="1"/>
</dbReference>
<proteinExistence type="predicted"/>
<dbReference type="Proteomes" id="UP000244168">
    <property type="component" value="Unassembled WGS sequence"/>
</dbReference>
<dbReference type="Pfam" id="PF17132">
    <property type="entry name" value="Glyco_hydro_106"/>
    <property type="match status" value="2"/>
</dbReference>
<dbReference type="Gene3D" id="2.60.120.260">
    <property type="entry name" value="Galactose-binding domain-like"/>
    <property type="match status" value="1"/>
</dbReference>
<protein>
    <submittedName>
        <fullName evidence="1">Alpha-L-rhamnosidase-like protein</fullName>
    </submittedName>
</protein>
<gene>
    <name evidence="1" type="ORF">C8P68_103251</name>
</gene>
<dbReference type="SUPFAM" id="SSF49785">
    <property type="entry name" value="Galactose-binding domain-like"/>
    <property type="match status" value="1"/>
</dbReference>
<accession>A0A2T5JB39</accession>
<evidence type="ECO:0000313" key="2">
    <source>
        <dbReference type="Proteomes" id="UP000244168"/>
    </source>
</evidence>
<evidence type="ECO:0000313" key="1">
    <source>
        <dbReference type="EMBL" id="PTQ98091.1"/>
    </source>
</evidence>
<keyword evidence="2" id="KW-1185">Reference proteome</keyword>
<sequence length="962" mass="105549">MELMTGELITNMNKKLKLAAFMACALSTYNGVAQVKWPAITHQTKPWARWWWEGSAVNKKDLTWNMENYKTAGLGGMEITPIYGVKGHESEFIQYLSPQWMDMLQHTLNEAKRLDMGIDLANATGWPFGGPWVTNEDASKEMFTKTFDVKAGSKLTDAVVYVQQPLIRSDGVAPKIADLKEPIASNKNLQLMALDQVRFEKKVPLAVLMAYNDKGQSLNLTSKVDANGSLDWTAPTGSDWKLYAIFQGFHGKMVERAAPGGEGFVIDHFSKPALAHYLDRFDQAFKGHDISGIRAFFNDSYEVDDARGQSNFTPLLFDEFAKRRGYDLRDHLPALFGNGDKETANRVLCDYRETISDMLLDNFTKPWESWAKSKNAIIRNQSHGSPANILDLYAAIDIPETEGNDILAFKPAVSAAHVTGKPLASSESATWLADHFLSSLGDVKQSIDKYILGGVNHIFYHGIAYSPQNAPWPGWLFYASVHFTPANPEWGDFSTLNNYIARIQSFMQSGKPDDDVLIYYPIFDSFSEAGNLNAGLLKHYAALRPDFSGTGFAKASEEMLAKGYTFDMISDRQIANVQPSAGKLLTGGIAYKTIMLADCKYIPLSTMTQVVNMAKAGATVVIHGKLPEDVPGFGQLDQRRAAFKALLGTLNFTQGNDGVKVATVGKGKFLMSDDLNALLTIAGLKREQMTDSGLQFNRRTFENGDSYFVVNKSDKAINGWVPLSVKAASVALFDPMAKKMGLAQVKQANGQANVYLQLQPGESCLLQTSPTALTGSPYSYYQSAGDAIAVEGNWKIDFVKGGPSLPAAITTDKLKSWTELGGDDAKAFSGTADYTISFNKPQNNAAMMQLDLGTVYGSAEVYLNGVKLATLLGPQYKVDIPAAALKPVNTLKVSVANLMANRAIYMDKHNMPYRIFYNTNFPAHGRDSRGADGLFTAANWDPKPSGIVGPVHLVPLKKVSNP</sequence>
<reference evidence="1 2" key="1">
    <citation type="submission" date="2018-04" db="EMBL/GenBank/DDBJ databases">
        <title>Genomic Encyclopedia of Archaeal and Bacterial Type Strains, Phase II (KMG-II): from individual species to whole genera.</title>
        <authorList>
            <person name="Goeker M."/>
        </authorList>
    </citation>
    <scope>NUCLEOTIDE SEQUENCE [LARGE SCALE GENOMIC DNA]</scope>
    <source>
        <strain evidence="1 2">DSM 26809</strain>
    </source>
</reference>
<comment type="caution">
    <text evidence="1">The sequence shown here is derived from an EMBL/GenBank/DDBJ whole genome shotgun (WGS) entry which is preliminary data.</text>
</comment>
<dbReference type="InterPro" id="IPR008979">
    <property type="entry name" value="Galactose-bd-like_sf"/>
</dbReference>
<dbReference type="PANTHER" id="PTHR36848">
    <property type="entry name" value="DNA-BINDING PROTEIN (PUTATIVE SECRETED PROTEIN)-RELATED"/>
    <property type="match status" value="1"/>
</dbReference>
<organism evidence="1 2">
    <name type="scientific">Mucilaginibacter yixingensis</name>
    <dbReference type="NCBI Taxonomy" id="1295612"/>
    <lineage>
        <taxon>Bacteria</taxon>
        <taxon>Pseudomonadati</taxon>
        <taxon>Bacteroidota</taxon>
        <taxon>Sphingobacteriia</taxon>
        <taxon>Sphingobacteriales</taxon>
        <taxon>Sphingobacteriaceae</taxon>
        <taxon>Mucilaginibacter</taxon>
    </lineage>
</organism>
<dbReference type="AlphaFoldDB" id="A0A2T5JB39"/>
<dbReference type="InterPro" id="IPR053161">
    <property type="entry name" value="Ulvan_degrading_GH"/>
</dbReference>
<dbReference type="EMBL" id="QAOQ01000003">
    <property type="protein sequence ID" value="PTQ98091.1"/>
    <property type="molecule type" value="Genomic_DNA"/>
</dbReference>
<name>A0A2T5JB39_9SPHI</name>